<evidence type="ECO:0000256" key="3">
    <source>
        <dbReference type="ARBA" id="ARBA00017000"/>
    </source>
</evidence>
<dbReference type="STRING" id="28377.ENSACAP00000009422"/>
<dbReference type="InterPro" id="IPR010994">
    <property type="entry name" value="RuvA_2-like"/>
</dbReference>
<dbReference type="Pfam" id="PF12836">
    <property type="entry name" value="HHH_3"/>
    <property type="match status" value="1"/>
</dbReference>
<dbReference type="GeneTree" id="ENSGT00390000010581"/>
<accession>H9GFE6</accession>
<name>H9GFE6_ANOCA</name>
<dbReference type="InParanoid" id="H9GFE6"/>
<evidence type="ECO:0000313" key="10">
    <source>
        <dbReference type="Ensembl" id="ENSACAP00000009422.2"/>
    </source>
</evidence>
<dbReference type="InterPro" id="IPR036397">
    <property type="entry name" value="RNaseH_sf"/>
</dbReference>
<dbReference type="HOGENOM" id="CLU_066790_0_0_1"/>
<dbReference type="PANTHER" id="PTHR21053">
    <property type="entry name" value="TRANSCRIPTION ELONGATION FACTOR, MITOCHONDRIAL"/>
    <property type="match status" value="1"/>
</dbReference>
<dbReference type="Bgee" id="ENSACAG00000009633">
    <property type="expression patterns" value="Expressed in dewlap and 13 other cell types or tissues"/>
</dbReference>
<evidence type="ECO:0000256" key="7">
    <source>
        <dbReference type="ARBA" id="ARBA00023163"/>
    </source>
</evidence>
<dbReference type="GO" id="GO:0002082">
    <property type="term" value="P:regulation of oxidative phosphorylation"/>
    <property type="evidence" value="ECO:0007669"/>
    <property type="project" value="Ensembl"/>
</dbReference>
<dbReference type="GO" id="GO:0042645">
    <property type="term" value="C:mitochondrial nucleoid"/>
    <property type="evidence" value="ECO:0000318"/>
    <property type="project" value="GO_Central"/>
</dbReference>
<dbReference type="GO" id="GO:0006392">
    <property type="term" value="P:transcription elongation by mitochondrial RNA polymerase"/>
    <property type="evidence" value="ECO:0007669"/>
    <property type="project" value="InterPro"/>
</dbReference>
<dbReference type="Ensembl" id="ENSACAT00000009618.3">
    <property type="protein sequence ID" value="ENSACAP00000009422.2"/>
    <property type="gene ID" value="ENSACAG00000009633.3"/>
</dbReference>
<evidence type="ECO:0000256" key="8">
    <source>
        <dbReference type="ARBA" id="ARBA00023271"/>
    </source>
</evidence>
<keyword evidence="7" id="KW-0804">Transcription</keyword>
<dbReference type="Proteomes" id="UP000001646">
    <property type="component" value="Unplaced"/>
</dbReference>
<dbReference type="Gene3D" id="3.30.420.10">
    <property type="entry name" value="Ribonuclease H-like superfamily/Ribonuclease H"/>
    <property type="match status" value="1"/>
</dbReference>
<evidence type="ECO:0000256" key="4">
    <source>
        <dbReference type="ARBA" id="ARBA00022946"/>
    </source>
</evidence>
<evidence type="ECO:0000256" key="5">
    <source>
        <dbReference type="ARBA" id="ARBA00023015"/>
    </source>
</evidence>
<comment type="subcellular location">
    <subcellularLocation>
        <location evidence="1">Mitochondrion matrix</location>
        <location evidence="1">Mitochondrion nucleoid</location>
    </subcellularLocation>
</comment>
<dbReference type="SUPFAM" id="SSF53098">
    <property type="entry name" value="Ribonuclease H-like"/>
    <property type="match status" value="1"/>
</dbReference>
<dbReference type="GO" id="GO:1903109">
    <property type="term" value="P:positive regulation of mitochondrial transcription"/>
    <property type="evidence" value="ECO:0007669"/>
    <property type="project" value="Ensembl"/>
</dbReference>
<dbReference type="PANTHER" id="PTHR21053:SF2">
    <property type="entry name" value="TRANSCRIPTION ELONGATION FACTOR, MITOCHONDRIAL"/>
    <property type="match status" value="1"/>
</dbReference>
<comment type="similarity">
    <text evidence="2">Belongs to the TEFM family.</text>
</comment>
<dbReference type="eggNOG" id="ENOG502QPVB">
    <property type="taxonomic scope" value="Eukaryota"/>
</dbReference>
<reference evidence="10" key="3">
    <citation type="submission" date="2025-09" db="UniProtKB">
        <authorList>
            <consortium name="Ensembl"/>
        </authorList>
    </citation>
    <scope>IDENTIFICATION</scope>
</reference>
<evidence type="ECO:0000256" key="9">
    <source>
        <dbReference type="ARBA" id="ARBA00025262"/>
    </source>
</evidence>
<evidence type="ECO:0000313" key="11">
    <source>
        <dbReference type="Proteomes" id="UP000001646"/>
    </source>
</evidence>
<keyword evidence="4" id="KW-0809">Transit peptide</keyword>
<keyword evidence="11" id="KW-1185">Reference proteome</keyword>
<sequence length="349" mass="39557">TLFSPAGRRCFLQVPVGSSRLLWCYKKSTSATQDSASAAENLKQATCEINDLYSSEQKSAVLQLLNSASEEELSAVKLMRGRRSVNLIAYRDKHGPFQDLQSLLEVPLFQYKTAIQVCNFILNPLAKEKKERKTNNPMSVMKYIKPEIERERLETANSIVSIVFGTRKIAWAHVNRHLAVQDWQQEECAVFMKGTYIPAMYYEEISSVVSKIPEADFYILEKSGLSVSNANLFPVTLHLRTVEAMLYALLHKTFAQDGQHKVLSMARSAVGKYFDLMVGDARTSGIDLVKQFLSESVIQAEPRVSFPRDKLVYYRSVLSSNKQRRDEELCDSLLQAVAFYELLLLKDTA</sequence>
<evidence type="ECO:0000256" key="2">
    <source>
        <dbReference type="ARBA" id="ARBA00009086"/>
    </source>
</evidence>
<gene>
    <name evidence="10" type="primary">TEFM</name>
</gene>
<dbReference type="OMA" id="ESPQMAQ"/>
<evidence type="ECO:0000256" key="1">
    <source>
        <dbReference type="ARBA" id="ARBA00004436"/>
    </source>
</evidence>
<evidence type="ECO:0000256" key="6">
    <source>
        <dbReference type="ARBA" id="ARBA00023128"/>
    </source>
</evidence>
<dbReference type="InterPro" id="IPR039150">
    <property type="entry name" value="TEFM"/>
</dbReference>
<reference evidence="10" key="1">
    <citation type="submission" date="2009-12" db="EMBL/GenBank/DDBJ databases">
        <title>The Genome Sequence of Anolis carolinensis (Green Anole Lizard).</title>
        <authorList>
            <consortium name="The Genome Sequencing Platform"/>
            <person name="Di Palma F."/>
            <person name="Alfoldi J."/>
            <person name="Heiman D."/>
            <person name="Young S."/>
            <person name="Grabherr M."/>
            <person name="Johnson J."/>
            <person name="Lander E.S."/>
            <person name="Lindblad-Toh K."/>
        </authorList>
    </citation>
    <scope>NUCLEOTIDE SEQUENCE [LARGE SCALE GENOMIC DNA]</scope>
    <source>
        <strain evidence="10">JBL SC #1</strain>
    </source>
</reference>
<reference evidence="10" key="2">
    <citation type="submission" date="2025-08" db="UniProtKB">
        <authorList>
            <consortium name="Ensembl"/>
        </authorList>
    </citation>
    <scope>IDENTIFICATION</scope>
</reference>
<dbReference type="InterPro" id="IPR012337">
    <property type="entry name" value="RNaseH-like_sf"/>
</dbReference>
<dbReference type="GO" id="GO:1990904">
    <property type="term" value="C:ribonucleoprotein complex"/>
    <property type="evidence" value="ECO:0007669"/>
    <property type="project" value="Ensembl"/>
</dbReference>
<protein>
    <recommendedName>
        <fullName evidence="3">Transcription elongation factor, mitochondrial</fullName>
    </recommendedName>
</protein>
<dbReference type="GO" id="GO:0003711">
    <property type="term" value="F:transcription elongation factor activity"/>
    <property type="evidence" value="ECO:0007669"/>
    <property type="project" value="Ensembl"/>
</dbReference>
<dbReference type="GO" id="GO:0003676">
    <property type="term" value="F:nucleic acid binding"/>
    <property type="evidence" value="ECO:0007669"/>
    <property type="project" value="InterPro"/>
</dbReference>
<proteinExistence type="inferred from homology"/>
<keyword evidence="5" id="KW-0805">Transcription regulation</keyword>
<keyword evidence="8" id="KW-1135">Mitochondrion nucleoid</keyword>
<keyword evidence="6" id="KW-0496">Mitochondrion</keyword>
<dbReference type="SUPFAM" id="SSF47781">
    <property type="entry name" value="RuvA domain 2-like"/>
    <property type="match status" value="1"/>
</dbReference>
<comment type="function">
    <text evidence="9">Transcription elongation factor which increases mitochondrial RNA polymerase processivity. Regulates transcription of the mitochondrial genome, including genes important for the oxidative phosphorylation machinery.</text>
</comment>
<organism evidence="10 11">
    <name type="scientific">Anolis carolinensis</name>
    <name type="common">Green anole</name>
    <name type="synonym">American chameleon</name>
    <dbReference type="NCBI Taxonomy" id="28377"/>
    <lineage>
        <taxon>Eukaryota</taxon>
        <taxon>Metazoa</taxon>
        <taxon>Chordata</taxon>
        <taxon>Craniata</taxon>
        <taxon>Vertebrata</taxon>
        <taxon>Euteleostomi</taxon>
        <taxon>Lepidosauria</taxon>
        <taxon>Squamata</taxon>
        <taxon>Bifurcata</taxon>
        <taxon>Unidentata</taxon>
        <taxon>Episquamata</taxon>
        <taxon>Toxicofera</taxon>
        <taxon>Iguania</taxon>
        <taxon>Dactyloidae</taxon>
        <taxon>Anolis</taxon>
    </lineage>
</organism>
<dbReference type="AlphaFoldDB" id="H9GFE6"/>